<feature type="compositionally biased region" description="Basic and acidic residues" evidence="1">
    <location>
        <begin position="49"/>
        <end position="62"/>
    </location>
</feature>
<name>A0ABD0NBY0_CIRMR</name>
<dbReference type="PANTHER" id="PTHR12784">
    <property type="entry name" value="STEERIN"/>
    <property type="match status" value="1"/>
</dbReference>
<keyword evidence="3" id="KW-1185">Reference proteome</keyword>
<reference evidence="2 3" key="1">
    <citation type="submission" date="2024-05" db="EMBL/GenBank/DDBJ databases">
        <title>Genome sequencing and assembly of Indian major carp, Cirrhinus mrigala (Hamilton, 1822).</title>
        <authorList>
            <person name="Mohindra V."/>
            <person name="Chowdhury L.M."/>
            <person name="Lal K."/>
            <person name="Jena J.K."/>
        </authorList>
    </citation>
    <scope>NUCLEOTIDE SEQUENCE [LARGE SCALE GENOMIC DNA]</scope>
    <source>
        <strain evidence="2">CM1030</strain>
        <tissue evidence="2">Blood</tissue>
    </source>
</reference>
<dbReference type="AlphaFoldDB" id="A0ABD0NBY0"/>
<organism evidence="2 3">
    <name type="scientific">Cirrhinus mrigala</name>
    <name type="common">Mrigala</name>
    <dbReference type="NCBI Taxonomy" id="683832"/>
    <lineage>
        <taxon>Eukaryota</taxon>
        <taxon>Metazoa</taxon>
        <taxon>Chordata</taxon>
        <taxon>Craniata</taxon>
        <taxon>Vertebrata</taxon>
        <taxon>Euteleostomi</taxon>
        <taxon>Actinopterygii</taxon>
        <taxon>Neopterygii</taxon>
        <taxon>Teleostei</taxon>
        <taxon>Ostariophysi</taxon>
        <taxon>Cypriniformes</taxon>
        <taxon>Cyprinidae</taxon>
        <taxon>Labeoninae</taxon>
        <taxon>Labeonini</taxon>
        <taxon>Cirrhinus</taxon>
    </lineage>
</organism>
<comment type="caution">
    <text evidence="2">The sequence shown here is derived from an EMBL/GenBank/DDBJ whole genome shotgun (WGS) entry which is preliminary data.</text>
</comment>
<feature type="non-terminal residue" evidence="2">
    <location>
        <position position="99"/>
    </location>
</feature>
<dbReference type="EMBL" id="JAMKFB020000023">
    <property type="protein sequence ID" value="KAL0158787.1"/>
    <property type="molecule type" value="Genomic_DNA"/>
</dbReference>
<feature type="compositionally biased region" description="Polar residues" evidence="1">
    <location>
        <begin position="85"/>
        <end position="99"/>
    </location>
</feature>
<evidence type="ECO:0000313" key="2">
    <source>
        <dbReference type="EMBL" id="KAL0158787.1"/>
    </source>
</evidence>
<dbReference type="Proteomes" id="UP001529510">
    <property type="component" value="Unassembled WGS sequence"/>
</dbReference>
<gene>
    <name evidence="2" type="ORF">M9458_046863</name>
</gene>
<protein>
    <submittedName>
        <fullName evidence="2">Uncharacterized protein</fullName>
    </submittedName>
</protein>
<evidence type="ECO:0000256" key="1">
    <source>
        <dbReference type="SAM" id="MobiDB-lite"/>
    </source>
</evidence>
<feature type="region of interest" description="Disordered" evidence="1">
    <location>
        <begin position="20"/>
        <end position="99"/>
    </location>
</feature>
<dbReference type="PANTHER" id="PTHR12784:SF3">
    <property type="entry name" value="NEURON NAVIGATOR 1"/>
    <property type="match status" value="1"/>
</dbReference>
<proteinExistence type="predicted"/>
<evidence type="ECO:0000313" key="3">
    <source>
        <dbReference type="Proteomes" id="UP001529510"/>
    </source>
</evidence>
<dbReference type="InterPro" id="IPR039041">
    <property type="entry name" value="Nav/unc-53"/>
</dbReference>
<sequence>MRTDAEKRSLVESGLSWYSEEGKAQCRNEGGYDTGSLKAESSSKWKKSRSQDDTGVKGELRKPQTLGHPPSGLKKSRNPPVGVTSPITHTSQSMLKVPG</sequence>
<accession>A0ABD0NBY0</accession>